<keyword evidence="3" id="KW-1003">Cell membrane</keyword>
<dbReference type="InterPro" id="IPR027417">
    <property type="entry name" value="P-loop_NTPase"/>
</dbReference>
<comment type="similarity">
    <text evidence="2">Belongs to the etk/wzc family.</text>
</comment>
<comment type="caution">
    <text evidence="23">The sequence shown here is derived from an EMBL/GenBank/DDBJ whole genome shotgun (WGS) entry which is preliminary data.</text>
</comment>
<dbReference type="GO" id="GO:0004713">
    <property type="term" value="F:protein tyrosine kinase activity"/>
    <property type="evidence" value="ECO:0007669"/>
    <property type="project" value="UniProtKB-KW"/>
</dbReference>
<dbReference type="InterPro" id="IPR005700">
    <property type="entry name" value="EPS_ExoP-like"/>
</dbReference>
<protein>
    <recommendedName>
        <fullName evidence="16">Putative tyrosine-protein kinase EpsB</fullName>
    </recommendedName>
    <alternativeName>
        <fullName evidence="17">EPS I polysaccharide export protein EpsB</fullName>
    </alternativeName>
</protein>
<dbReference type="Gene3D" id="3.40.50.300">
    <property type="entry name" value="P-loop containing nucleotide triphosphate hydrolases"/>
    <property type="match status" value="1"/>
</dbReference>
<keyword evidence="12" id="KW-0829">Tyrosine-protein kinase</keyword>
<gene>
    <name evidence="23" type="ORF">DFR41_102141</name>
</gene>
<feature type="transmembrane region" description="Helical" evidence="19">
    <location>
        <begin position="449"/>
        <end position="469"/>
    </location>
</feature>
<keyword evidence="11 19" id="KW-0472">Membrane</keyword>
<evidence type="ECO:0000256" key="9">
    <source>
        <dbReference type="ARBA" id="ARBA00022840"/>
    </source>
</evidence>
<evidence type="ECO:0000256" key="17">
    <source>
        <dbReference type="ARBA" id="ARBA00081049"/>
    </source>
</evidence>
<comment type="catalytic activity">
    <reaction evidence="14">
        <text>L-tyrosyl-[protein] + ATP = O-phospho-L-tyrosyl-[protein] + ADP + H(+)</text>
        <dbReference type="Rhea" id="RHEA:10596"/>
        <dbReference type="Rhea" id="RHEA-COMP:10136"/>
        <dbReference type="Rhea" id="RHEA-COMP:20101"/>
        <dbReference type="ChEBI" id="CHEBI:15378"/>
        <dbReference type="ChEBI" id="CHEBI:30616"/>
        <dbReference type="ChEBI" id="CHEBI:46858"/>
        <dbReference type="ChEBI" id="CHEBI:61978"/>
        <dbReference type="ChEBI" id="CHEBI:456216"/>
    </reaction>
</comment>
<dbReference type="GO" id="GO:0005886">
    <property type="term" value="C:plasma membrane"/>
    <property type="evidence" value="ECO:0007669"/>
    <property type="project" value="UniProtKB-SubCell"/>
</dbReference>
<feature type="transmembrane region" description="Helical" evidence="19">
    <location>
        <begin position="32"/>
        <end position="51"/>
    </location>
</feature>
<comment type="subcellular location">
    <subcellularLocation>
        <location evidence="1">Cell inner membrane</location>
        <topology evidence="1">Multi-pass membrane protein</topology>
    </subcellularLocation>
</comment>
<feature type="domain" description="Tyrosine-protein kinase G-rich" evidence="22">
    <location>
        <begin position="392"/>
        <end position="472"/>
    </location>
</feature>
<dbReference type="OrthoDB" id="9808257at2"/>
<evidence type="ECO:0000259" key="20">
    <source>
        <dbReference type="Pfam" id="PF02706"/>
    </source>
</evidence>
<dbReference type="GO" id="GO:0000271">
    <property type="term" value="P:polysaccharide biosynthetic process"/>
    <property type="evidence" value="ECO:0007669"/>
    <property type="project" value="UniProtKB-KW"/>
</dbReference>
<dbReference type="NCBIfam" id="TIGR01005">
    <property type="entry name" value="eps_transp_fam"/>
    <property type="match status" value="1"/>
</dbReference>
<evidence type="ECO:0000256" key="1">
    <source>
        <dbReference type="ARBA" id="ARBA00004429"/>
    </source>
</evidence>
<evidence type="ECO:0000256" key="16">
    <source>
        <dbReference type="ARBA" id="ARBA00067833"/>
    </source>
</evidence>
<evidence type="ECO:0000256" key="5">
    <source>
        <dbReference type="ARBA" id="ARBA00022679"/>
    </source>
</evidence>
<feature type="domain" description="AAA" evidence="21">
    <location>
        <begin position="558"/>
        <end position="705"/>
    </location>
</feature>
<reference evidence="23 24" key="1">
    <citation type="submission" date="2018-07" db="EMBL/GenBank/DDBJ databases">
        <title>Genomic Encyclopedia of Type Strains, Phase IV (KMG-IV): sequencing the most valuable type-strain genomes for metagenomic binning, comparative biology and taxonomic classification.</title>
        <authorList>
            <person name="Goeker M."/>
        </authorList>
    </citation>
    <scope>NUCLEOTIDE SEQUENCE [LARGE SCALE GENOMIC DNA]</scope>
    <source>
        <strain evidence="23 24">DSM 21352</strain>
    </source>
</reference>
<dbReference type="Pfam" id="PF02706">
    <property type="entry name" value="Wzz"/>
    <property type="match status" value="1"/>
</dbReference>
<dbReference type="PANTHER" id="PTHR32309:SF32">
    <property type="entry name" value="TYROSINE-PROTEIN KINASE ETK-RELATED"/>
    <property type="match status" value="1"/>
</dbReference>
<evidence type="ECO:0000256" key="8">
    <source>
        <dbReference type="ARBA" id="ARBA00022777"/>
    </source>
</evidence>
<keyword evidence="18" id="KW-0175">Coiled coil</keyword>
<evidence type="ECO:0000256" key="12">
    <source>
        <dbReference type="ARBA" id="ARBA00023137"/>
    </source>
</evidence>
<dbReference type="SUPFAM" id="SSF52540">
    <property type="entry name" value="P-loop containing nucleoside triphosphate hydrolases"/>
    <property type="match status" value="1"/>
</dbReference>
<accession>A0A370FL52</accession>
<dbReference type="InterPro" id="IPR025669">
    <property type="entry name" value="AAA_dom"/>
</dbReference>
<evidence type="ECO:0000256" key="14">
    <source>
        <dbReference type="ARBA" id="ARBA00053015"/>
    </source>
</evidence>
<dbReference type="InterPro" id="IPR050445">
    <property type="entry name" value="Bact_polysacc_biosynth/exp"/>
</dbReference>
<dbReference type="RefSeq" id="WP_017759892.1">
    <property type="nucleotide sequence ID" value="NZ_QQAV01000002.1"/>
</dbReference>
<keyword evidence="5" id="KW-0808">Transferase</keyword>
<feature type="domain" description="Polysaccharide chain length determinant N-terminal" evidence="20">
    <location>
        <begin position="16"/>
        <end position="105"/>
    </location>
</feature>
<feature type="coiled-coil region" evidence="18">
    <location>
        <begin position="270"/>
        <end position="350"/>
    </location>
</feature>
<name>A0A370FL52_9BURK</name>
<evidence type="ECO:0000256" key="18">
    <source>
        <dbReference type="SAM" id="Coils"/>
    </source>
</evidence>
<keyword evidence="24" id="KW-1185">Reference proteome</keyword>
<evidence type="ECO:0000256" key="13">
    <source>
        <dbReference type="ARBA" id="ARBA00023169"/>
    </source>
</evidence>
<dbReference type="InterPro" id="IPR003856">
    <property type="entry name" value="LPS_length_determ_N"/>
</dbReference>
<dbReference type="FunFam" id="3.40.50.300:FF:000527">
    <property type="entry name" value="Tyrosine-protein kinase etk"/>
    <property type="match status" value="1"/>
</dbReference>
<evidence type="ECO:0000256" key="19">
    <source>
        <dbReference type="SAM" id="Phobius"/>
    </source>
</evidence>
<keyword evidence="10 19" id="KW-1133">Transmembrane helix</keyword>
<dbReference type="Pfam" id="PF13807">
    <property type="entry name" value="GNVR"/>
    <property type="match status" value="1"/>
</dbReference>
<keyword evidence="13" id="KW-0270">Exopolysaccharide synthesis</keyword>
<evidence type="ECO:0000313" key="23">
    <source>
        <dbReference type="EMBL" id="RDI27109.1"/>
    </source>
</evidence>
<dbReference type="InterPro" id="IPR032807">
    <property type="entry name" value="GNVR"/>
</dbReference>
<sequence length="745" mass="81810">MQTPPAPAASLENDDDEIHLAEYFDILVDNKWLVAGITALALIVGAAYALLATPIYRSNLLIQVEDAAPDAKSVLGDVSSLFEVKTPATGEIQVLRSRLVVGGAVDAARFYIDAKPAYVPLVGEWLSRRAGSLSTPMTLPGLAGRVYGTEKIEVSRFDVPGGLEDQAPFVVTAMGDGRYEVEHPLLDAPFEGRVGQEITHNVPGAAGAIVLKIDRLDALPGAQFNVSRYSRLRTIEDLQRNIQASEQGRQSNVISVELEDSNRTRLTAILNALGTKYVDQNRERKAAEAERTLSFLDEQLPEFKRQLERSEDAYTRFRNQNSTVAFDEEAKAALSQIVDLQTKLLDAQQKRREFIALFTPNHPRVQTIDQQIGLIQRNIDAINSRVSRMPTIQQEAFRYERDVRVNSELYQSLLTNSLQLRLVKEGKTGNVRLLDSAISPRLPVKPQKALVVALAGVLGLLAGVAVAFVRSMFFSGIRNPQEIESHTGMSVMSVIPYTQEQGVLEVRMESSQKGVHVLTVTNPESTTVESVRSLRIALQFAMLEGANNRVLITGPTPGIGKSFVSANFAAIMAAAGKRVLLLDADMRKGYINKQFGLAREGGLSELLVGEVTLEQAIHRQVVPNLDVLTSGRYPPNPADMLMSDTFARLLDTLSAQYDLVVMDAPPVLVAADAAAAGAHSAVVLLVARADQTQMGELVESVKRLRQGNVTPTGVVFNAMDMTRRHYGSYGYRYGGYRYTEYKYKR</sequence>
<evidence type="ECO:0000256" key="3">
    <source>
        <dbReference type="ARBA" id="ARBA00022475"/>
    </source>
</evidence>
<evidence type="ECO:0000256" key="2">
    <source>
        <dbReference type="ARBA" id="ARBA00008883"/>
    </source>
</evidence>
<dbReference type="CDD" id="cd05387">
    <property type="entry name" value="BY-kinase"/>
    <property type="match status" value="1"/>
</dbReference>
<evidence type="ECO:0000313" key="24">
    <source>
        <dbReference type="Proteomes" id="UP000255265"/>
    </source>
</evidence>
<dbReference type="GO" id="GO:0042802">
    <property type="term" value="F:identical protein binding"/>
    <property type="evidence" value="ECO:0007669"/>
    <property type="project" value="UniProtKB-ARBA"/>
</dbReference>
<dbReference type="PANTHER" id="PTHR32309">
    <property type="entry name" value="TYROSINE-PROTEIN KINASE"/>
    <property type="match status" value="1"/>
</dbReference>
<evidence type="ECO:0000256" key="10">
    <source>
        <dbReference type="ARBA" id="ARBA00022989"/>
    </source>
</evidence>
<dbReference type="EMBL" id="QQAV01000002">
    <property type="protein sequence ID" value="RDI27109.1"/>
    <property type="molecule type" value="Genomic_DNA"/>
</dbReference>
<organism evidence="23 24">
    <name type="scientific">Pseudacidovorax intermedius</name>
    <dbReference type="NCBI Taxonomy" id="433924"/>
    <lineage>
        <taxon>Bacteria</taxon>
        <taxon>Pseudomonadati</taxon>
        <taxon>Pseudomonadota</taxon>
        <taxon>Betaproteobacteria</taxon>
        <taxon>Burkholderiales</taxon>
        <taxon>Comamonadaceae</taxon>
        <taxon>Pseudacidovorax</taxon>
    </lineage>
</organism>
<evidence type="ECO:0000256" key="6">
    <source>
        <dbReference type="ARBA" id="ARBA00022692"/>
    </source>
</evidence>
<dbReference type="Proteomes" id="UP000255265">
    <property type="component" value="Unassembled WGS sequence"/>
</dbReference>
<keyword evidence="7" id="KW-0547">Nucleotide-binding</keyword>
<evidence type="ECO:0000259" key="22">
    <source>
        <dbReference type="Pfam" id="PF13807"/>
    </source>
</evidence>
<comment type="function">
    <text evidence="15">Probably involved in polymerization and/or export of exopolysaccharide EPS I which functions as a virulence factor. May be involved in an ATP-dependent process in the pathway for EPS I production, possibly export of the trimeric repeat units across the inner membrane or their polymerization.</text>
</comment>
<evidence type="ECO:0000256" key="4">
    <source>
        <dbReference type="ARBA" id="ARBA00022519"/>
    </source>
</evidence>
<evidence type="ECO:0000256" key="7">
    <source>
        <dbReference type="ARBA" id="ARBA00022741"/>
    </source>
</evidence>
<keyword evidence="4" id="KW-0997">Cell inner membrane</keyword>
<evidence type="ECO:0000256" key="15">
    <source>
        <dbReference type="ARBA" id="ARBA00054296"/>
    </source>
</evidence>
<keyword evidence="9" id="KW-0067">ATP-binding</keyword>
<dbReference type="STRING" id="433924.NS331_02455"/>
<dbReference type="Pfam" id="PF23607">
    <property type="entry name" value="WZC_N"/>
    <property type="match status" value="1"/>
</dbReference>
<keyword evidence="8 23" id="KW-0418">Kinase</keyword>
<proteinExistence type="inferred from homology"/>
<keyword evidence="6 19" id="KW-0812">Transmembrane</keyword>
<evidence type="ECO:0000259" key="21">
    <source>
        <dbReference type="Pfam" id="PF13614"/>
    </source>
</evidence>
<dbReference type="AlphaFoldDB" id="A0A370FL52"/>
<dbReference type="NCBIfam" id="TIGR01007">
    <property type="entry name" value="eps_fam"/>
    <property type="match status" value="1"/>
</dbReference>
<dbReference type="Pfam" id="PF13614">
    <property type="entry name" value="AAA_31"/>
    <property type="match status" value="1"/>
</dbReference>
<dbReference type="InterPro" id="IPR005702">
    <property type="entry name" value="Wzc-like_C"/>
</dbReference>
<evidence type="ECO:0000256" key="11">
    <source>
        <dbReference type="ARBA" id="ARBA00023136"/>
    </source>
</evidence>
<dbReference type="GO" id="GO:0005524">
    <property type="term" value="F:ATP binding"/>
    <property type="evidence" value="ECO:0007669"/>
    <property type="project" value="UniProtKB-KW"/>
</dbReference>